<dbReference type="SUPFAM" id="SSF53383">
    <property type="entry name" value="PLP-dependent transferases"/>
    <property type="match status" value="1"/>
</dbReference>
<dbReference type="Pfam" id="PF00155">
    <property type="entry name" value="Aminotran_1_2"/>
    <property type="match status" value="1"/>
</dbReference>
<dbReference type="AlphaFoldDB" id="A0AAE4AMK7"/>
<evidence type="ECO:0000256" key="2">
    <source>
        <dbReference type="ARBA" id="ARBA00022576"/>
    </source>
</evidence>
<proteinExistence type="inferred from homology"/>
<dbReference type="InterPro" id="IPR004838">
    <property type="entry name" value="NHTrfase_class1_PyrdxlP-BS"/>
</dbReference>
<keyword evidence="7" id="KW-1185">Reference proteome</keyword>
<dbReference type="PANTHER" id="PTHR42832:SF3">
    <property type="entry name" value="L-GLUTAMINE--4-(METHYLSULFANYL)-2-OXOBUTANOATE AMINOTRANSFERASE"/>
    <property type="match status" value="1"/>
</dbReference>
<dbReference type="CDD" id="cd00609">
    <property type="entry name" value="AAT_like"/>
    <property type="match status" value="1"/>
</dbReference>
<evidence type="ECO:0000256" key="3">
    <source>
        <dbReference type="ARBA" id="ARBA00022679"/>
    </source>
</evidence>
<dbReference type="Gene3D" id="3.40.640.10">
    <property type="entry name" value="Type I PLP-dependent aspartate aminotransferase-like (Major domain)"/>
    <property type="match status" value="1"/>
</dbReference>
<keyword evidence="3 4" id="KW-0808">Transferase</keyword>
<dbReference type="GO" id="GO:0008483">
    <property type="term" value="F:transaminase activity"/>
    <property type="evidence" value="ECO:0007669"/>
    <property type="project" value="UniProtKB-KW"/>
</dbReference>
<accession>A0AAE4AMK7</accession>
<dbReference type="PANTHER" id="PTHR42832">
    <property type="entry name" value="AMINO ACID AMINOTRANSFERASE"/>
    <property type="match status" value="1"/>
</dbReference>
<dbReference type="RefSeq" id="WP_307259847.1">
    <property type="nucleotide sequence ID" value="NZ_JAUSVL010000001.1"/>
</dbReference>
<comment type="similarity">
    <text evidence="4">Belongs to the class-I pyridoxal-phosphate-dependent aminotransferase family.</text>
</comment>
<dbReference type="NCBIfam" id="NF004937">
    <property type="entry name" value="PRK06290.1"/>
    <property type="match status" value="1"/>
</dbReference>
<dbReference type="InterPro" id="IPR015424">
    <property type="entry name" value="PyrdxlP-dep_Trfase"/>
</dbReference>
<dbReference type="Gene3D" id="3.90.1150.10">
    <property type="entry name" value="Aspartate Aminotransferase, domain 1"/>
    <property type="match status" value="1"/>
</dbReference>
<dbReference type="EMBL" id="JAUSVL010000001">
    <property type="protein sequence ID" value="MDQ0288520.1"/>
    <property type="molecule type" value="Genomic_DNA"/>
</dbReference>
<comment type="caution">
    <text evidence="6">The sequence shown here is derived from an EMBL/GenBank/DDBJ whole genome shotgun (WGS) entry which is preliminary data.</text>
</comment>
<dbReference type="Proteomes" id="UP001238163">
    <property type="component" value="Unassembled WGS sequence"/>
</dbReference>
<feature type="domain" description="Aminotransferase class I/classII large" evidence="5">
    <location>
        <begin position="46"/>
        <end position="372"/>
    </location>
</feature>
<evidence type="ECO:0000256" key="4">
    <source>
        <dbReference type="RuleBase" id="RU000481"/>
    </source>
</evidence>
<dbReference type="InterPro" id="IPR015421">
    <property type="entry name" value="PyrdxlP-dep_Trfase_major"/>
</dbReference>
<sequence>MADSYLQDMFAERIGGKQFGKDTTIYKFEKIKRAKAAARKARPGVELIDMGVGEPDDKAFPEVVAALAEEADKIDNRFYADNGCMEFRQAVVSYMRELYGVELDAETEVVHSIGSKSALSLLPTCFINPGDITVMTVPGYPVMGTWTQYLGGEVVNLPLLKENGFLPCLESLTADQRRRCKLIYLNYPNNPTGASATPEFYDRAIAFARENNILLVLDAPYAPLNFKGAPLSILSRPGGKDVAVELHSMSKGFNMTGWRLGWVCGSAAAVKAFATVKDNADSGQFLAIQKAAAKALANQRAITPKICEKYRRRLAALVATLRELGFDAAMPEGSFYLYVAIPKGVEGGVRFANAEEFSRWMIMEKLISTVPWDDVGHFVRFSATFVAPTLAEEQRVLAEVKTRLADSVFEF</sequence>
<dbReference type="PROSITE" id="PS00105">
    <property type="entry name" value="AA_TRANSFER_CLASS_1"/>
    <property type="match status" value="1"/>
</dbReference>
<gene>
    <name evidence="6" type="ORF">J3R75_000627</name>
</gene>
<name>A0AAE4AMK7_9BACT</name>
<organism evidence="6 7">
    <name type="scientific">Oligosphaera ethanolica</name>
    <dbReference type="NCBI Taxonomy" id="760260"/>
    <lineage>
        <taxon>Bacteria</taxon>
        <taxon>Pseudomonadati</taxon>
        <taxon>Lentisphaerota</taxon>
        <taxon>Oligosphaeria</taxon>
        <taxon>Oligosphaerales</taxon>
        <taxon>Oligosphaeraceae</taxon>
        <taxon>Oligosphaera</taxon>
    </lineage>
</organism>
<keyword evidence="2 4" id="KW-0032">Aminotransferase</keyword>
<evidence type="ECO:0000313" key="6">
    <source>
        <dbReference type="EMBL" id="MDQ0288520.1"/>
    </source>
</evidence>
<dbReference type="InterPro" id="IPR050881">
    <property type="entry name" value="LL-DAP_aminotransferase"/>
</dbReference>
<dbReference type="InterPro" id="IPR004839">
    <property type="entry name" value="Aminotransferase_I/II_large"/>
</dbReference>
<reference evidence="6" key="1">
    <citation type="submission" date="2023-07" db="EMBL/GenBank/DDBJ databases">
        <title>Genomic Encyclopedia of Type Strains, Phase IV (KMG-IV): sequencing the most valuable type-strain genomes for metagenomic binning, comparative biology and taxonomic classification.</title>
        <authorList>
            <person name="Goeker M."/>
        </authorList>
    </citation>
    <scope>NUCLEOTIDE SEQUENCE</scope>
    <source>
        <strain evidence="6">DSM 24202</strain>
    </source>
</reference>
<dbReference type="InterPro" id="IPR015422">
    <property type="entry name" value="PyrdxlP-dep_Trfase_small"/>
</dbReference>
<comment type="cofactor">
    <cofactor evidence="1 4">
        <name>pyridoxal 5'-phosphate</name>
        <dbReference type="ChEBI" id="CHEBI:597326"/>
    </cofactor>
</comment>
<evidence type="ECO:0000256" key="1">
    <source>
        <dbReference type="ARBA" id="ARBA00001933"/>
    </source>
</evidence>
<dbReference type="EC" id="2.6.1.-" evidence="4"/>
<evidence type="ECO:0000313" key="7">
    <source>
        <dbReference type="Proteomes" id="UP001238163"/>
    </source>
</evidence>
<evidence type="ECO:0000259" key="5">
    <source>
        <dbReference type="Pfam" id="PF00155"/>
    </source>
</evidence>
<protein>
    <recommendedName>
        <fullName evidence="4">Aminotransferase</fullName>
        <ecNumber evidence="4">2.6.1.-</ecNumber>
    </recommendedName>
</protein>
<dbReference type="GO" id="GO:0030170">
    <property type="term" value="F:pyridoxal phosphate binding"/>
    <property type="evidence" value="ECO:0007669"/>
    <property type="project" value="InterPro"/>
</dbReference>